<dbReference type="PATRIC" id="fig|1658765.3.peg.2922"/>
<evidence type="ECO:0000256" key="6">
    <source>
        <dbReference type="ARBA" id="ARBA00048439"/>
    </source>
</evidence>
<comment type="similarity">
    <text evidence="1">Belongs to the glycosyltransferase group 1 family. Glycosyltransferase 4 subfamily.</text>
</comment>
<keyword evidence="3" id="KW-0808">Transferase</keyword>
<organism evidence="9 10">
    <name type="scientific">Marinobacter subterrani</name>
    <dbReference type="NCBI Taxonomy" id="1658765"/>
    <lineage>
        <taxon>Bacteria</taxon>
        <taxon>Pseudomonadati</taxon>
        <taxon>Pseudomonadota</taxon>
        <taxon>Gammaproteobacteria</taxon>
        <taxon>Pseudomonadales</taxon>
        <taxon>Marinobacteraceae</taxon>
        <taxon>Marinobacter</taxon>
    </lineage>
</organism>
<dbReference type="EMBL" id="LFBU01000001">
    <property type="protein sequence ID" value="KMQ76683.1"/>
    <property type="molecule type" value="Genomic_DNA"/>
</dbReference>
<gene>
    <name evidence="9" type="ORF">Msub_12897</name>
</gene>
<dbReference type="CDD" id="cd01635">
    <property type="entry name" value="Glycosyltransferase_GTB-type"/>
    <property type="match status" value="1"/>
</dbReference>
<dbReference type="STRING" id="1658765.Msub_12897"/>
<evidence type="ECO:0000256" key="5">
    <source>
        <dbReference type="ARBA" id="ARBA00044539"/>
    </source>
</evidence>
<dbReference type="PANTHER" id="PTHR13615">
    <property type="entry name" value="GLYCOSYLTRANSFERASE-LIKE 1"/>
    <property type="match status" value="1"/>
</dbReference>
<dbReference type="PANTHER" id="PTHR13615:SF3">
    <property type="entry name" value="GLYCOSYLTRANSFERASE-LIKE DOMAIN-CONTAINING PROTEIN 1"/>
    <property type="match status" value="1"/>
</dbReference>
<dbReference type="Pfam" id="PF12038">
    <property type="entry name" value="QTMAN_N"/>
    <property type="match status" value="1"/>
</dbReference>
<dbReference type="AlphaFoldDB" id="A0A0J7JDX2"/>
<dbReference type="Pfam" id="PF00534">
    <property type="entry name" value="Glycos_transf_1"/>
    <property type="match status" value="1"/>
</dbReference>
<accession>A0A0J7JDX2</accession>
<evidence type="ECO:0000313" key="9">
    <source>
        <dbReference type="EMBL" id="KMQ76683.1"/>
    </source>
</evidence>
<dbReference type="EC" id="2.4.1.110" evidence="4"/>
<dbReference type="InterPro" id="IPR001296">
    <property type="entry name" value="Glyco_trans_1"/>
</dbReference>
<name>A0A0J7JDX2_9GAMM</name>
<evidence type="ECO:0000313" key="10">
    <source>
        <dbReference type="Proteomes" id="UP000036102"/>
    </source>
</evidence>
<evidence type="ECO:0000256" key="4">
    <source>
        <dbReference type="ARBA" id="ARBA00044517"/>
    </source>
</evidence>
<proteinExistence type="inferred from homology"/>
<dbReference type="SUPFAM" id="SSF53756">
    <property type="entry name" value="UDP-Glycosyltransferase/glycogen phosphorylase"/>
    <property type="match status" value="1"/>
</dbReference>
<evidence type="ECO:0000259" key="8">
    <source>
        <dbReference type="Pfam" id="PF12038"/>
    </source>
</evidence>
<dbReference type="Gene3D" id="3.40.50.2000">
    <property type="entry name" value="Glycogen Phosphorylase B"/>
    <property type="match status" value="1"/>
</dbReference>
<evidence type="ECO:0000259" key="7">
    <source>
        <dbReference type="Pfam" id="PF00534"/>
    </source>
</evidence>
<keyword evidence="2" id="KW-0328">Glycosyltransferase</keyword>
<comment type="caution">
    <text evidence="9">The sequence shown here is derived from an EMBL/GenBank/DDBJ whole genome shotgun (WGS) entry which is preliminary data.</text>
</comment>
<dbReference type="RefSeq" id="WP_048496617.1">
    <property type="nucleotide sequence ID" value="NZ_LFBU01000001.1"/>
</dbReference>
<dbReference type="InterPro" id="IPR022701">
    <property type="entry name" value="QTMAN_N"/>
</dbReference>
<dbReference type="InterPro" id="IPR051862">
    <property type="entry name" value="GT-like_domain_containing_1"/>
</dbReference>
<reference evidence="9 10" key="1">
    <citation type="submission" date="2015-06" db="EMBL/GenBank/DDBJ databases">
        <title>Marinobacter subterrani, a genetically tractable neutrophilic iron-oxidizing strain isolated from the Soudan Iron Mine.</title>
        <authorList>
            <person name="Bonis B.M."/>
            <person name="Gralnick J.A."/>
        </authorList>
    </citation>
    <scope>NUCLEOTIDE SEQUENCE [LARGE SCALE GENOMIC DNA]</scope>
    <source>
        <strain evidence="9 10">JG233</strain>
    </source>
</reference>
<keyword evidence="10" id="KW-1185">Reference proteome</keyword>
<comment type="catalytic activity">
    <reaction evidence="6">
        <text>queuosine(34) in tRNA(Asp) + GDP-alpha-D-mannose = O-4''-alpha-D-mannosylqueuosine(34) in tRNA(Asp) + GDP + H(+)</text>
        <dbReference type="Rhea" id="RHEA:12885"/>
        <dbReference type="Rhea" id="RHEA-COMP:18572"/>
        <dbReference type="Rhea" id="RHEA-COMP:18581"/>
        <dbReference type="ChEBI" id="CHEBI:15378"/>
        <dbReference type="ChEBI" id="CHEBI:57527"/>
        <dbReference type="ChEBI" id="CHEBI:58189"/>
        <dbReference type="ChEBI" id="CHEBI:194431"/>
        <dbReference type="ChEBI" id="CHEBI:194442"/>
        <dbReference type="EC" id="2.4.1.110"/>
    </reaction>
    <physiologicalReaction direction="left-to-right" evidence="6">
        <dbReference type="Rhea" id="RHEA:12886"/>
    </physiologicalReaction>
</comment>
<feature type="domain" description="tRNA-queuosine alpha-mannosyltransferase N-terminal" evidence="8">
    <location>
        <begin position="10"/>
        <end position="177"/>
    </location>
</feature>
<dbReference type="GO" id="GO:0016438">
    <property type="term" value="F:tRNA-queuosine(34) beta-mannosyltransferase activity"/>
    <property type="evidence" value="ECO:0007669"/>
    <property type="project" value="UniProtKB-EC"/>
</dbReference>
<evidence type="ECO:0000256" key="1">
    <source>
        <dbReference type="ARBA" id="ARBA00009481"/>
    </source>
</evidence>
<dbReference type="Proteomes" id="UP000036102">
    <property type="component" value="Unassembled WGS sequence"/>
</dbReference>
<evidence type="ECO:0000256" key="3">
    <source>
        <dbReference type="ARBA" id="ARBA00022679"/>
    </source>
</evidence>
<dbReference type="OrthoDB" id="9792163at2"/>
<feature type="domain" description="Glycosyl transferase family 1" evidence="7">
    <location>
        <begin position="198"/>
        <end position="309"/>
    </location>
</feature>
<evidence type="ECO:0000256" key="2">
    <source>
        <dbReference type="ARBA" id="ARBA00022676"/>
    </source>
</evidence>
<protein>
    <recommendedName>
        <fullName evidence="5">tRNA-queuosine alpha-mannosyltransferase</fullName>
        <ecNumber evidence="4">2.4.1.110</ecNumber>
    </recommendedName>
</protein>
<sequence>MQNAGEATKRILLLSGYDAASHRRWREQLIDLLPDFSWASLVLPPRFFRWRIRGNPLSWLNEPLLQERWDLIIATSMVDLATLRGLHPRLADTPSLLYMHENQFAFPVSSGQNASADPQMVNLYSAMSADCVVFNSGWNRDSFLDGVDSFCQKLPDGVPEGLIDTLRDKSRVIPVPIEDRLFADRPSLVERTCPHLLWNHRWEYDKGPDRLLKFLQVLEQRSVPFRLSVVGERFRSYPKAFDRIREQFDRCIEHWGFLESREDYDHLLRQADIVVSTALHDFQGLSMLEAMASGCLPLAPDRLAYREYVPALCRYKSHEQNAEREAGAAADSLEGMLEKGDSTCPPEGWRASSLSGDYRSLFQHLINAGSGSS</sequence>